<dbReference type="GO" id="GO:0009307">
    <property type="term" value="P:DNA restriction-modification system"/>
    <property type="evidence" value="ECO:0007669"/>
    <property type="project" value="UniProtKB-KW"/>
</dbReference>
<dbReference type="InterPro" id="IPR000055">
    <property type="entry name" value="Restrct_endonuc_typeI_TRD"/>
</dbReference>
<dbReference type="InterPro" id="IPR044946">
    <property type="entry name" value="Restrct_endonuc_typeI_TRD_sf"/>
</dbReference>
<evidence type="ECO:0000256" key="2">
    <source>
        <dbReference type="ARBA" id="ARBA00022747"/>
    </source>
</evidence>
<comment type="similarity">
    <text evidence="1">Belongs to the type-I restriction system S methylase family.</text>
</comment>
<sequence length="404" mass="46534">MGAKYINKVEDSTGYKKTKIGVLPSDWEVKKLSDVSCINRESLNGNIDADYEFYYYDLSCVDNGKIYKPNNKIKFKEAPSRARRVFQKNDILFSMVRPYLKGFAYIDFECKDCICSTGFSVISSNKANDAKFIYYNLFGTVIENQVNKLLVGSNYPAINSSDVENLKIPYPKLDMEREKIGNILSTWDKAIELKEKLIEQKKEQKKGLMQRLLTGKVRLPGFEGEWEEVQVKDVCEIGRGRVISKKEIEQNQGIYPVYSSQTSNNGEIGRINTYDYDGEYITWTTDGVNAGTVFYRKGKFNCTNVCGTLKLLRHDIDARYFSLMLQGETDKYVVRHGNPKLMNNVMAIITVRIFNNYEYQKFICDIFDMADREITLLEQEVEALKQQKKGLMQLLLTGKVRVKC</sequence>
<dbReference type="Proteomes" id="UP000189933">
    <property type="component" value="Unassembled WGS sequence"/>
</dbReference>
<dbReference type="OrthoDB" id="9811611at2"/>
<proteinExistence type="inferred from homology"/>
<evidence type="ECO:0000313" key="7">
    <source>
        <dbReference type="Proteomes" id="UP000189933"/>
    </source>
</evidence>
<keyword evidence="4" id="KW-0175">Coiled coil</keyword>
<keyword evidence="3" id="KW-0238">DNA-binding</keyword>
<dbReference type="PANTHER" id="PTHR30408:SF13">
    <property type="entry name" value="TYPE I RESTRICTION ENZYME HINDI SPECIFICITY SUBUNIT"/>
    <property type="match status" value="1"/>
</dbReference>
<name>A0A1T4SHH6_9FIRM</name>
<evidence type="ECO:0000259" key="5">
    <source>
        <dbReference type="Pfam" id="PF01420"/>
    </source>
</evidence>
<evidence type="ECO:0000313" key="6">
    <source>
        <dbReference type="EMBL" id="SKA27754.1"/>
    </source>
</evidence>
<evidence type="ECO:0000256" key="3">
    <source>
        <dbReference type="ARBA" id="ARBA00023125"/>
    </source>
</evidence>
<accession>A0A1T4SHH6</accession>
<feature type="domain" description="Type I restriction modification DNA specificity" evidence="5">
    <location>
        <begin position="24"/>
        <end position="200"/>
    </location>
</feature>
<evidence type="ECO:0000256" key="1">
    <source>
        <dbReference type="ARBA" id="ARBA00010923"/>
    </source>
</evidence>
<gene>
    <name evidence="6" type="ORF">SAMN02745885_02690</name>
</gene>
<reference evidence="7" key="1">
    <citation type="submission" date="2017-02" db="EMBL/GenBank/DDBJ databases">
        <authorList>
            <person name="Varghese N."/>
            <person name="Submissions S."/>
        </authorList>
    </citation>
    <scope>NUCLEOTIDE SEQUENCE [LARGE SCALE GENOMIC DNA]</scope>
    <source>
        <strain evidence="7">DSM 16521</strain>
    </source>
</reference>
<dbReference type="Gene3D" id="3.90.220.20">
    <property type="entry name" value="DNA methylase specificity domains"/>
    <property type="match status" value="2"/>
</dbReference>
<dbReference type="Gene3D" id="1.10.287.1120">
    <property type="entry name" value="Bipartite methylase S protein"/>
    <property type="match status" value="1"/>
</dbReference>
<dbReference type="CDD" id="cd17255">
    <property type="entry name" value="RMtype1_S_Fco49512ORF2615P-TRD2-CR2_like"/>
    <property type="match status" value="1"/>
</dbReference>
<dbReference type="RefSeq" id="WP_078666639.1">
    <property type="nucleotide sequence ID" value="NZ_FUXM01000058.1"/>
</dbReference>
<organism evidence="6 7">
    <name type="scientific">Carboxydocella sporoproducens DSM 16521</name>
    <dbReference type="NCBI Taxonomy" id="1121270"/>
    <lineage>
        <taxon>Bacteria</taxon>
        <taxon>Bacillati</taxon>
        <taxon>Bacillota</taxon>
        <taxon>Clostridia</taxon>
        <taxon>Eubacteriales</taxon>
        <taxon>Clostridiales Family XVI. Incertae Sedis</taxon>
        <taxon>Carboxydocella</taxon>
    </lineage>
</organism>
<dbReference type="EMBL" id="FUXM01000058">
    <property type="protein sequence ID" value="SKA27754.1"/>
    <property type="molecule type" value="Genomic_DNA"/>
</dbReference>
<dbReference type="Pfam" id="PF01420">
    <property type="entry name" value="Methylase_S"/>
    <property type="match status" value="2"/>
</dbReference>
<dbReference type="SUPFAM" id="SSF116734">
    <property type="entry name" value="DNA methylase specificity domain"/>
    <property type="match status" value="2"/>
</dbReference>
<keyword evidence="7" id="KW-1185">Reference proteome</keyword>
<dbReference type="PANTHER" id="PTHR30408">
    <property type="entry name" value="TYPE-1 RESTRICTION ENZYME ECOKI SPECIFICITY PROTEIN"/>
    <property type="match status" value="1"/>
</dbReference>
<keyword evidence="2" id="KW-0680">Restriction system</keyword>
<dbReference type="AlphaFoldDB" id="A0A1T4SHH6"/>
<dbReference type="InterPro" id="IPR052021">
    <property type="entry name" value="Type-I_RS_S_subunit"/>
</dbReference>
<feature type="domain" description="Type I restriction modification DNA specificity" evidence="5">
    <location>
        <begin position="225"/>
        <end position="385"/>
    </location>
</feature>
<dbReference type="GO" id="GO:0003677">
    <property type="term" value="F:DNA binding"/>
    <property type="evidence" value="ECO:0007669"/>
    <property type="project" value="UniProtKB-KW"/>
</dbReference>
<feature type="coiled-coil region" evidence="4">
    <location>
        <begin position="367"/>
        <end position="394"/>
    </location>
</feature>
<evidence type="ECO:0000256" key="4">
    <source>
        <dbReference type="SAM" id="Coils"/>
    </source>
</evidence>
<protein>
    <submittedName>
        <fullName evidence="6">Type I restriction enzyme, S subunit</fullName>
    </submittedName>
</protein>